<proteinExistence type="predicted"/>
<name>A0ABW9JXQ4_9FLAO</name>
<organism evidence="1 2">
    <name type="scientific">Chryseobacterium kwangjuense</name>
    <dbReference type="NCBI Taxonomy" id="267125"/>
    <lineage>
        <taxon>Bacteria</taxon>
        <taxon>Pseudomonadati</taxon>
        <taxon>Bacteroidota</taxon>
        <taxon>Flavobacteriia</taxon>
        <taxon>Flavobacteriales</taxon>
        <taxon>Weeksellaceae</taxon>
        <taxon>Chryseobacterium group</taxon>
        <taxon>Chryseobacterium</taxon>
    </lineage>
</organism>
<accession>A0ABW9JXQ4</accession>
<dbReference type="EMBL" id="JBJXVJ010000001">
    <property type="protein sequence ID" value="MFN1215870.1"/>
    <property type="molecule type" value="Genomic_DNA"/>
</dbReference>
<dbReference type="RefSeq" id="WP_409355619.1">
    <property type="nucleotide sequence ID" value="NZ_JBJXVJ010000001.1"/>
</dbReference>
<comment type="caution">
    <text evidence="1">The sequence shown here is derived from an EMBL/GenBank/DDBJ whole genome shotgun (WGS) entry which is preliminary data.</text>
</comment>
<evidence type="ECO:0000313" key="2">
    <source>
        <dbReference type="Proteomes" id="UP001634154"/>
    </source>
</evidence>
<dbReference type="Proteomes" id="UP001634154">
    <property type="component" value="Unassembled WGS sequence"/>
</dbReference>
<reference evidence="1 2" key="1">
    <citation type="submission" date="2024-12" db="EMBL/GenBank/DDBJ databases">
        <title>Draft genome sequence of Chryseobacterium kwangjuense AG447.</title>
        <authorList>
            <person name="Cheptsov V.S."/>
            <person name="Belov A."/>
            <person name="Zavarzina A.G."/>
        </authorList>
    </citation>
    <scope>NUCLEOTIDE SEQUENCE [LARGE SCALE GENOMIC DNA]</scope>
    <source>
        <strain evidence="1 2">AG447</strain>
    </source>
</reference>
<protein>
    <submittedName>
        <fullName evidence="1">Uncharacterized protein</fullName>
    </submittedName>
</protein>
<evidence type="ECO:0000313" key="1">
    <source>
        <dbReference type="EMBL" id="MFN1215870.1"/>
    </source>
</evidence>
<keyword evidence="2" id="KW-1185">Reference proteome</keyword>
<gene>
    <name evidence="1" type="ORF">ACKW6Q_02680</name>
</gene>
<sequence length="75" mass="8900">MKFKIDQEVIEIATGKKCIVVATKKEPWKKTIDPYNRKEVYPENNADYILLIKVDENEYKGELHVYEKQLTEIIN</sequence>